<evidence type="ECO:0000313" key="1">
    <source>
        <dbReference type="EMBL" id="CAH2065325.1"/>
    </source>
</evidence>
<protein>
    <submittedName>
        <fullName evidence="1">Uncharacterized protein</fullName>
    </submittedName>
</protein>
<accession>A0AAU9SK33</accession>
<name>A0AAU9SK33_THLAR</name>
<dbReference type="AlphaFoldDB" id="A0AAU9SK33"/>
<proteinExistence type="predicted"/>
<gene>
    <name evidence="1" type="ORF">TAV2_LOCUS16814</name>
</gene>
<reference evidence="1 2" key="1">
    <citation type="submission" date="2022-03" db="EMBL/GenBank/DDBJ databases">
        <authorList>
            <person name="Nunn A."/>
            <person name="Chopra R."/>
            <person name="Nunn A."/>
            <person name="Contreras Garrido A."/>
        </authorList>
    </citation>
    <scope>NUCLEOTIDE SEQUENCE [LARGE SCALE GENOMIC DNA]</scope>
</reference>
<dbReference type="Gene3D" id="2.40.50.140">
    <property type="entry name" value="Nucleic acid-binding proteins"/>
    <property type="match status" value="1"/>
</dbReference>
<sequence length="75" mass="8685">MNVIHQVVDVNDIKTVQVNGNERKKTEFELRDSNDDRMPCCLWDRLPDDGFALTIVESTNNEDALDFWEALEVLC</sequence>
<dbReference type="Proteomes" id="UP000836841">
    <property type="component" value="Chromosome 5"/>
</dbReference>
<organism evidence="1 2">
    <name type="scientific">Thlaspi arvense</name>
    <name type="common">Field penny-cress</name>
    <dbReference type="NCBI Taxonomy" id="13288"/>
    <lineage>
        <taxon>Eukaryota</taxon>
        <taxon>Viridiplantae</taxon>
        <taxon>Streptophyta</taxon>
        <taxon>Embryophyta</taxon>
        <taxon>Tracheophyta</taxon>
        <taxon>Spermatophyta</taxon>
        <taxon>Magnoliopsida</taxon>
        <taxon>eudicotyledons</taxon>
        <taxon>Gunneridae</taxon>
        <taxon>Pentapetalae</taxon>
        <taxon>rosids</taxon>
        <taxon>malvids</taxon>
        <taxon>Brassicales</taxon>
        <taxon>Brassicaceae</taxon>
        <taxon>Thlaspideae</taxon>
        <taxon>Thlaspi</taxon>
    </lineage>
</organism>
<dbReference type="EMBL" id="OU466861">
    <property type="protein sequence ID" value="CAH2065325.1"/>
    <property type="molecule type" value="Genomic_DNA"/>
</dbReference>
<keyword evidence="2" id="KW-1185">Reference proteome</keyword>
<dbReference type="InterPro" id="IPR012340">
    <property type="entry name" value="NA-bd_OB-fold"/>
</dbReference>
<evidence type="ECO:0000313" key="2">
    <source>
        <dbReference type="Proteomes" id="UP000836841"/>
    </source>
</evidence>
<dbReference type="SUPFAM" id="SSF50249">
    <property type="entry name" value="Nucleic acid-binding proteins"/>
    <property type="match status" value="1"/>
</dbReference>